<dbReference type="PRINTS" id="PR02008">
    <property type="entry name" value="RCMTFAMILY"/>
</dbReference>
<evidence type="ECO:0000256" key="9">
    <source>
        <dbReference type="ARBA" id="ARBA00022884"/>
    </source>
</evidence>
<keyword evidence="7 13" id="KW-0808">Transferase</keyword>
<accession>A0A7I8DPH2</accession>
<feature type="region of interest" description="Disordered" evidence="14">
    <location>
        <begin position="1"/>
        <end position="21"/>
    </location>
</feature>
<keyword evidence="4" id="KW-0963">Cytoplasm</keyword>
<evidence type="ECO:0000256" key="14">
    <source>
        <dbReference type="SAM" id="MobiDB-lite"/>
    </source>
</evidence>
<evidence type="ECO:0000256" key="10">
    <source>
        <dbReference type="ARBA" id="ARBA00030399"/>
    </source>
</evidence>
<keyword evidence="17" id="KW-1185">Reference proteome</keyword>
<reference evidence="16 17" key="2">
    <citation type="submission" date="2020-08" db="EMBL/GenBank/DDBJ databases">
        <authorList>
            <person name="Ueki A."/>
            <person name="Tonouchi A."/>
        </authorList>
    </citation>
    <scope>NUCLEOTIDE SEQUENCE [LARGE SCALE GENOMIC DNA]</scope>
    <source>
        <strain evidence="16 17">CTTW</strain>
    </source>
</reference>
<dbReference type="InterPro" id="IPR035926">
    <property type="entry name" value="NusB-like_sf"/>
</dbReference>
<dbReference type="NCBIfam" id="TIGR00563">
    <property type="entry name" value="rsmB"/>
    <property type="match status" value="1"/>
</dbReference>
<dbReference type="GO" id="GO:0005737">
    <property type="term" value="C:cytoplasm"/>
    <property type="evidence" value="ECO:0007669"/>
    <property type="project" value="UniProtKB-SubCell"/>
</dbReference>
<comment type="caution">
    <text evidence="13">Lacks conserved residue(s) required for the propagation of feature annotation.</text>
</comment>
<feature type="binding site" evidence="13">
    <location>
        <position position="353"/>
    </location>
    <ligand>
        <name>S-adenosyl-L-methionine</name>
        <dbReference type="ChEBI" id="CHEBI:59789"/>
    </ligand>
</feature>
<dbReference type="Gene3D" id="3.40.50.150">
    <property type="entry name" value="Vaccinia Virus protein VP39"/>
    <property type="match status" value="1"/>
</dbReference>
<gene>
    <name evidence="16" type="primary">rsmB</name>
    <name evidence="16" type="ORF">bsdcttw_32430</name>
</gene>
<feature type="domain" description="SAM-dependent MTase RsmB/NOP-type" evidence="15">
    <location>
        <begin position="194"/>
        <end position="469"/>
    </location>
</feature>
<dbReference type="InterPro" id="IPR004573">
    <property type="entry name" value="rRNA_ssu_MeTfrase_B"/>
</dbReference>
<dbReference type="Gene3D" id="1.10.940.10">
    <property type="entry name" value="NusB-like"/>
    <property type="match status" value="1"/>
</dbReference>
<dbReference type="InterPro" id="IPR029063">
    <property type="entry name" value="SAM-dependent_MTases_sf"/>
</dbReference>
<proteinExistence type="inferred from homology"/>
<sequence length="470" mass="53199">MTDEKTAGKKKADKNSQKQNTVKLPRELALDTLIEILEKGDFSHTLLNKTLKNQKNLTKQDRSFITRLVEGTLERLITLDYILDAYSKVKVKKMKPFIRNLLRMSLYQLKYMDQVPDSAVCNESVKLAEKRGFKTLSGFVNGVLRNIARSSENDILPSEEKDKITFLSVFYSTPQWIIEKWLREYDYNTVKKMLSAQFEEKSYTTIRVNTAMNTSKELAEILKTEGIEVVEGSYLSCALKIREFDSLDAIKAFQEGRFTVQDESSMFIGLIAGIKENNRIIDVCGAPGGKALHAAELLGGTGMVETRDVSDFKVALIQENIKRMGFHNMKAVKKDATVKDEESMDQADIVIADLPCSGLGVIGKKPDIKYNMTEEKQQELVKLQRDILSVVNGYVKKGGTLIYSTCTINPDENLKNVEWFTENYPFQLTSIEDCLPDEFPCASKKEGYLQLLPGVNDTDGFFMAKLKKQL</sequence>
<dbReference type="EMBL" id="AP023368">
    <property type="protein sequence ID" value="BCK00203.1"/>
    <property type="molecule type" value="Genomic_DNA"/>
</dbReference>
<evidence type="ECO:0000256" key="6">
    <source>
        <dbReference type="ARBA" id="ARBA00022603"/>
    </source>
</evidence>
<dbReference type="GO" id="GO:0006355">
    <property type="term" value="P:regulation of DNA-templated transcription"/>
    <property type="evidence" value="ECO:0007669"/>
    <property type="project" value="InterPro"/>
</dbReference>
<dbReference type="InterPro" id="IPR054728">
    <property type="entry name" value="RsmB-like_ferredoxin"/>
</dbReference>
<dbReference type="AlphaFoldDB" id="A0A7I8DPH2"/>
<comment type="similarity">
    <text evidence="13">Belongs to the class I-like SAM-binding methyltransferase superfamily. RsmB/NOP family.</text>
</comment>
<dbReference type="InterPro" id="IPR001678">
    <property type="entry name" value="MeTrfase_RsmB-F_NOP2_dom"/>
</dbReference>
<dbReference type="Gene3D" id="3.30.70.1170">
    <property type="entry name" value="Sun protein, domain 3"/>
    <property type="match status" value="1"/>
</dbReference>
<dbReference type="NCBIfam" id="NF011494">
    <property type="entry name" value="PRK14902.1"/>
    <property type="match status" value="1"/>
</dbReference>
<comment type="subcellular location">
    <subcellularLocation>
        <location evidence="2">Cytoplasm</location>
    </subcellularLocation>
</comment>
<evidence type="ECO:0000256" key="13">
    <source>
        <dbReference type="PROSITE-ProRule" id="PRU01023"/>
    </source>
</evidence>
<evidence type="ECO:0000256" key="2">
    <source>
        <dbReference type="ARBA" id="ARBA00004496"/>
    </source>
</evidence>
<keyword evidence="9 13" id="KW-0694">RNA-binding</keyword>
<dbReference type="CDD" id="cd02440">
    <property type="entry name" value="AdoMet_MTases"/>
    <property type="match status" value="1"/>
</dbReference>
<evidence type="ECO:0000256" key="8">
    <source>
        <dbReference type="ARBA" id="ARBA00022691"/>
    </source>
</evidence>
<dbReference type="PANTHER" id="PTHR22807:SF53">
    <property type="entry name" value="RIBOSOMAL RNA SMALL SUBUNIT METHYLTRANSFERASE B-RELATED"/>
    <property type="match status" value="1"/>
</dbReference>
<name>A0A7I8DPH2_9FIRM</name>
<evidence type="ECO:0000256" key="7">
    <source>
        <dbReference type="ARBA" id="ARBA00022679"/>
    </source>
</evidence>
<reference evidence="16 17" key="1">
    <citation type="submission" date="2020-08" db="EMBL/GenBank/DDBJ databases">
        <title>Draft genome sequencing of an Anaerocolumna strain isolated from anoxic soil subjected to BSD treatment.</title>
        <authorList>
            <person name="Uek A."/>
            <person name="Tonouchi A."/>
        </authorList>
    </citation>
    <scope>NUCLEOTIDE SEQUENCE [LARGE SCALE GENOMIC DNA]</scope>
    <source>
        <strain evidence="16 17">CTTW</strain>
    </source>
</reference>
<dbReference type="Pfam" id="PF22458">
    <property type="entry name" value="RsmF-B_ferredox"/>
    <property type="match status" value="1"/>
</dbReference>
<evidence type="ECO:0000256" key="1">
    <source>
        <dbReference type="ARBA" id="ARBA00002724"/>
    </source>
</evidence>
<evidence type="ECO:0000256" key="4">
    <source>
        <dbReference type="ARBA" id="ARBA00022490"/>
    </source>
</evidence>
<dbReference type="EC" id="2.1.1.176" evidence="3"/>
<dbReference type="PANTHER" id="PTHR22807">
    <property type="entry name" value="NOP2 YEAST -RELATED NOL1/NOP2/FMU SUN DOMAIN-CONTAINING"/>
    <property type="match status" value="1"/>
</dbReference>
<dbReference type="InterPro" id="IPR006027">
    <property type="entry name" value="NusB_RsmB_TIM44"/>
</dbReference>
<evidence type="ECO:0000256" key="12">
    <source>
        <dbReference type="ARBA" id="ARBA00047283"/>
    </source>
</evidence>
<feature type="active site" description="Nucleophile" evidence="13">
    <location>
        <position position="406"/>
    </location>
</feature>
<feature type="binding site" evidence="13">
    <location>
        <position position="335"/>
    </location>
    <ligand>
        <name>S-adenosyl-L-methionine</name>
        <dbReference type="ChEBI" id="CHEBI:59789"/>
    </ligand>
</feature>
<dbReference type="GO" id="GO:0008649">
    <property type="term" value="F:rRNA methyltransferase activity"/>
    <property type="evidence" value="ECO:0007669"/>
    <property type="project" value="InterPro"/>
</dbReference>
<evidence type="ECO:0000313" key="17">
    <source>
        <dbReference type="Proteomes" id="UP000515703"/>
    </source>
</evidence>
<protein>
    <recommendedName>
        <fullName evidence="3">16S rRNA (cytosine(967)-C(5))-methyltransferase</fullName>
        <ecNumber evidence="3">2.1.1.176</ecNumber>
    </recommendedName>
    <alternativeName>
        <fullName evidence="10">16S rRNA m5C967 methyltransferase</fullName>
    </alternativeName>
    <alternativeName>
        <fullName evidence="11">rRNA (cytosine-C(5)-)-methyltransferase RsmB</fullName>
    </alternativeName>
</protein>
<dbReference type="RefSeq" id="WP_185255898.1">
    <property type="nucleotide sequence ID" value="NZ_AP023368.1"/>
</dbReference>
<dbReference type="SUPFAM" id="SSF48013">
    <property type="entry name" value="NusB-like"/>
    <property type="match status" value="1"/>
</dbReference>
<evidence type="ECO:0000256" key="3">
    <source>
        <dbReference type="ARBA" id="ARBA00012140"/>
    </source>
</evidence>
<comment type="catalytic activity">
    <reaction evidence="12">
        <text>cytidine(967) in 16S rRNA + S-adenosyl-L-methionine = 5-methylcytidine(967) in 16S rRNA + S-adenosyl-L-homocysteine + H(+)</text>
        <dbReference type="Rhea" id="RHEA:42748"/>
        <dbReference type="Rhea" id="RHEA-COMP:10219"/>
        <dbReference type="Rhea" id="RHEA-COMP:10220"/>
        <dbReference type="ChEBI" id="CHEBI:15378"/>
        <dbReference type="ChEBI" id="CHEBI:57856"/>
        <dbReference type="ChEBI" id="CHEBI:59789"/>
        <dbReference type="ChEBI" id="CHEBI:74483"/>
        <dbReference type="ChEBI" id="CHEBI:82748"/>
        <dbReference type="EC" id="2.1.1.176"/>
    </reaction>
</comment>
<evidence type="ECO:0000256" key="11">
    <source>
        <dbReference type="ARBA" id="ARBA00031088"/>
    </source>
</evidence>
<evidence type="ECO:0000256" key="5">
    <source>
        <dbReference type="ARBA" id="ARBA00022552"/>
    </source>
</evidence>
<dbReference type="PROSITE" id="PS51686">
    <property type="entry name" value="SAM_MT_RSMB_NOP"/>
    <property type="match status" value="1"/>
</dbReference>
<keyword evidence="8 13" id="KW-0949">S-adenosyl-L-methionine</keyword>
<dbReference type="GO" id="GO:0003723">
    <property type="term" value="F:RNA binding"/>
    <property type="evidence" value="ECO:0007669"/>
    <property type="project" value="UniProtKB-UniRule"/>
</dbReference>
<dbReference type="Pfam" id="PF01029">
    <property type="entry name" value="NusB"/>
    <property type="match status" value="1"/>
</dbReference>
<comment type="function">
    <text evidence="1">Specifically methylates the cytosine at position 967 (m5C967) of 16S rRNA.</text>
</comment>
<dbReference type="SUPFAM" id="SSF53335">
    <property type="entry name" value="S-adenosyl-L-methionine-dependent methyltransferases"/>
    <property type="match status" value="1"/>
</dbReference>
<dbReference type="InterPro" id="IPR049560">
    <property type="entry name" value="MeTrfase_RsmB-F_NOP2_cat"/>
</dbReference>
<dbReference type="Pfam" id="PF01189">
    <property type="entry name" value="Methyltr_RsmB-F"/>
    <property type="match status" value="1"/>
</dbReference>
<dbReference type="Proteomes" id="UP000515703">
    <property type="component" value="Chromosome"/>
</dbReference>
<dbReference type="KEGG" id="acht:bsdcttw_32430"/>
<evidence type="ECO:0000313" key="16">
    <source>
        <dbReference type="EMBL" id="BCK00203.1"/>
    </source>
</evidence>
<keyword evidence="6 13" id="KW-0489">Methyltransferase</keyword>
<dbReference type="InterPro" id="IPR023267">
    <property type="entry name" value="RCMT"/>
</dbReference>
<feature type="binding site" evidence="13">
    <location>
        <position position="308"/>
    </location>
    <ligand>
        <name>S-adenosyl-L-methionine</name>
        <dbReference type="ChEBI" id="CHEBI:59789"/>
    </ligand>
</feature>
<evidence type="ECO:0000259" key="15">
    <source>
        <dbReference type="PROSITE" id="PS51686"/>
    </source>
</evidence>
<keyword evidence="5" id="KW-0698">rRNA processing</keyword>
<organism evidence="16 17">
    <name type="scientific">Anaerocolumna chitinilytica</name>
    <dbReference type="NCBI Taxonomy" id="1727145"/>
    <lineage>
        <taxon>Bacteria</taxon>
        <taxon>Bacillati</taxon>
        <taxon>Bacillota</taxon>
        <taxon>Clostridia</taxon>
        <taxon>Lachnospirales</taxon>
        <taxon>Lachnospiraceae</taxon>
        <taxon>Anaerocolumna</taxon>
    </lineage>
</organism>